<feature type="domain" description="NAD glycohydrolase translocation F5/8 type C" evidence="2">
    <location>
        <begin position="297"/>
        <end position="432"/>
    </location>
</feature>
<dbReference type="AlphaFoldDB" id="A0A858RHW4"/>
<feature type="chain" id="PRO_5032498061" description="NAD glycohydrolase translocation F5/8 type C domain-containing protein" evidence="1">
    <location>
        <begin position="21"/>
        <end position="446"/>
    </location>
</feature>
<name>A0A858RHW4_9BACT</name>
<dbReference type="InterPro" id="IPR057561">
    <property type="entry name" value="NADase_transloc"/>
</dbReference>
<dbReference type="KEGG" id="luo:HHL09_11080"/>
<evidence type="ECO:0000313" key="3">
    <source>
        <dbReference type="EMBL" id="QJE96305.1"/>
    </source>
</evidence>
<dbReference type="NCBIfam" id="NF047619">
    <property type="entry name" value="NADase_discoid"/>
    <property type="match status" value="1"/>
</dbReference>
<dbReference type="EMBL" id="CP051774">
    <property type="protein sequence ID" value="QJE96305.1"/>
    <property type="molecule type" value="Genomic_DNA"/>
</dbReference>
<keyword evidence="4" id="KW-1185">Reference proteome</keyword>
<gene>
    <name evidence="3" type="ORF">HHL09_11080</name>
</gene>
<dbReference type="Proteomes" id="UP000501812">
    <property type="component" value="Chromosome"/>
</dbReference>
<dbReference type="Gene3D" id="2.60.40.3680">
    <property type="match status" value="1"/>
</dbReference>
<evidence type="ECO:0000259" key="2">
    <source>
        <dbReference type="Pfam" id="PF25302"/>
    </source>
</evidence>
<accession>A0A858RHW4</accession>
<reference evidence="3 4" key="1">
    <citation type="submission" date="2020-04" db="EMBL/GenBank/DDBJ databases">
        <title>Luteolibacter sp. G-1-1-1 isolated from soil.</title>
        <authorList>
            <person name="Dahal R.H."/>
        </authorList>
    </citation>
    <scope>NUCLEOTIDE SEQUENCE [LARGE SCALE GENOMIC DNA]</scope>
    <source>
        <strain evidence="3 4">G-1-1-1</strain>
    </source>
</reference>
<protein>
    <recommendedName>
        <fullName evidence="2">NAD glycohydrolase translocation F5/8 type C domain-containing protein</fullName>
    </recommendedName>
</protein>
<sequence length="446" mass="49539">MKRMLFACLGFSAIAPQALLANGGGYFRGGIQRSGDIELFEPEEVEKIRMLDEQLAIDLGDKEAGVEIRYILKNETESKVKIRFGFPVEELFDNDIMNEGGDADPETSKKSDGKLKYCKDYEITAGGKKIEAKWKGEEKAGDDERFKGIAGWLVSELSFEPGEEKALRIAFRSSYPEEEWSVSDDSFTGPAIFKYRLSTAACWAGTIGTGRIVLRPAGIPAGELKVLKPANRFKKEGDNWVWSFENLEPAMADDIEIEARPEVKSYGRSENGKYDGEAAMVTYTERAGKWTMSHSNYQVTASSTLPANGDLRYDADQVKGIWDEGAWSEGAAGPGIGEWLEFKPQVPKMMTAINIYPGYGKDDALFKANARPRKVLITLNGKEKFTAEIPDLNEGCRIPVSFSEPVKTLRMTFQEVWKGSKHEDLCVSGVAFEVRVDTPPKISPAR</sequence>
<evidence type="ECO:0000313" key="4">
    <source>
        <dbReference type="Proteomes" id="UP000501812"/>
    </source>
</evidence>
<dbReference type="Pfam" id="PF25302">
    <property type="entry name" value="NADase_transloc"/>
    <property type="match status" value="1"/>
</dbReference>
<organism evidence="3 4">
    <name type="scientific">Luteolibacter luteus</name>
    <dbReference type="NCBI Taxonomy" id="2728835"/>
    <lineage>
        <taxon>Bacteria</taxon>
        <taxon>Pseudomonadati</taxon>
        <taxon>Verrucomicrobiota</taxon>
        <taxon>Verrucomicrobiia</taxon>
        <taxon>Verrucomicrobiales</taxon>
        <taxon>Verrucomicrobiaceae</taxon>
        <taxon>Luteolibacter</taxon>
    </lineage>
</organism>
<proteinExistence type="predicted"/>
<keyword evidence="1" id="KW-0732">Signal</keyword>
<feature type="signal peptide" evidence="1">
    <location>
        <begin position="1"/>
        <end position="20"/>
    </location>
</feature>
<evidence type="ECO:0000256" key="1">
    <source>
        <dbReference type="SAM" id="SignalP"/>
    </source>
</evidence>
<dbReference type="RefSeq" id="WP_169454706.1">
    <property type="nucleotide sequence ID" value="NZ_CP051774.1"/>
</dbReference>